<dbReference type="InterPro" id="IPR008030">
    <property type="entry name" value="NmrA-like"/>
</dbReference>
<evidence type="ECO:0000259" key="1">
    <source>
        <dbReference type="Pfam" id="PF05368"/>
    </source>
</evidence>
<reference evidence="2 3" key="1">
    <citation type="submission" date="2024-02" db="EMBL/GenBank/DDBJ databases">
        <title>De novo assembly and annotation of 12 fungi associated with fruit tree decline syndrome in Ontario, Canada.</title>
        <authorList>
            <person name="Sulman M."/>
            <person name="Ellouze W."/>
            <person name="Ilyukhin E."/>
        </authorList>
    </citation>
    <scope>NUCLEOTIDE SEQUENCE [LARGE SCALE GENOMIC DNA]</scope>
    <source>
        <strain evidence="2 3">M97-236</strain>
    </source>
</reference>
<keyword evidence="3" id="KW-1185">Reference proteome</keyword>
<feature type="domain" description="NmrA-like" evidence="1">
    <location>
        <begin position="8"/>
        <end position="120"/>
    </location>
</feature>
<dbReference type="SUPFAM" id="SSF51735">
    <property type="entry name" value="NAD(P)-binding Rossmann-fold domains"/>
    <property type="match status" value="1"/>
</dbReference>
<organism evidence="2 3">
    <name type="scientific">Nothophoma quercina</name>
    <dbReference type="NCBI Taxonomy" id="749835"/>
    <lineage>
        <taxon>Eukaryota</taxon>
        <taxon>Fungi</taxon>
        <taxon>Dikarya</taxon>
        <taxon>Ascomycota</taxon>
        <taxon>Pezizomycotina</taxon>
        <taxon>Dothideomycetes</taxon>
        <taxon>Pleosporomycetidae</taxon>
        <taxon>Pleosporales</taxon>
        <taxon>Pleosporineae</taxon>
        <taxon>Didymellaceae</taxon>
        <taxon>Nothophoma</taxon>
    </lineage>
</organism>
<evidence type="ECO:0000313" key="3">
    <source>
        <dbReference type="Proteomes" id="UP001521222"/>
    </source>
</evidence>
<sequence length="262" mass="29212">MVAQPNHDRLLITAASGKQIGALLPLLSEWRYLRLAVRSDASALRLTSQYPAAEIVTTDLDSPSNIRSLMKDVNVVIHVGPPFHAREAEIGIMMIDAAVGAYNGSSGSLKHFIFSTPLIKEPVYPALWNVDTKFSLTTLRDNADAISRVLHEREEHFYAQYPIISTRLPASFRQVLSVIETKLDKKITIKRLEEDEAVGLLLKRASDSGAYARDAVGRMAAYYSSKGLVGNYNTLKMVIKREPMQVAEWVDWAVKQAKEVNE</sequence>
<gene>
    <name evidence="2" type="ORF">SLS59_004187</name>
</gene>
<name>A0ABR3RIW8_9PLEO</name>
<evidence type="ECO:0000313" key="2">
    <source>
        <dbReference type="EMBL" id="KAL1604389.1"/>
    </source>
</evidence>
<comment type="caution">
    <text evidence="2">The sequence shown here is derived from an EMBL/GenBank/DDBJ whole genome shotgun (WGS) entry which is preliminary data.</text>
</comment>
<dbReference type="Pfam" id="PF05368">
    <property type="entry name" value="NmrA"/>
    <property type="match status" value="1"/>
</dbReference>
<dbReference type="Gene3D" id="3.40.50.720">
    <property type="entry name" value="NAD(P)-binding Rossmann-like Domain"/>
    <property type="match status" value="2"/>
</dbReference>
<dbReference type="InterPro" id="IPR036291">
    <property type="entry name" value="NAD(P)-bd_dom_sf"/>
</dbReference>
<dbReference type="EMBL" id="JAKIXB020000011">
    <property type="protein sequence ID" value="KAL1604389.1"/>
    <property type="molecule type" value="Genomic_DNA"/>
</dbReference>
<proteinExistence type="predicted"/>
<protein>
    <recommendedName>
        <fullName evidence="1">NmrA-like domain-containing protein</fullName>
    </recommendedName>
</protein>
<accession>A0ABR3RIW8</accession>
<dbReference type="Proteomes" id="UP001521222">
    <property type="component" value="Unassembled WGS sequence"/>
</dbReference>